<dbReference type="InterPro" id="IPR000962">
    <property type="entry name" value="Znf_DskA_TraR"/>
</dbReference>
<dbReference type="InterPro" id="IPR037187">
    <property type="entry name" value="DnaK_N"/>
</dbReference>
<evidence type="ECO:0000256" key="4">
    <source>
        <dbReference type="PROSITE-ProRule" id="PRU00510"/>
    </source>
</evidence>
<dbReference type="EMBL" id="NSJD01000008">
    <property type="protein sequence ID" value="PAT40189.1"/>
    <property type="molecule type" value="Genomic_DNA"/>
</dbReference>
<evidence type="ECO:0000313" key="8">
    <source>
        <dbReference type="EMBL" id="PAT40189.1"/>
    </source>
</evidence>
<gene>
    <name evidence="8" type="ORF">CK623_06725</name>
    <name evidence="7" type="ORF">CK625_12330</name>
</gene>
<evidence type="ECO:0000259" key="6">
    <source>
        <dbReference type="Pfam" id="PF01258"/>
    </source>
</evidence>
<dbReference type="Gene3D" id="1.20.120.910">
    <property type="entry name" value="DksA, coiled-coil domain"/>
    <property type="match status" value="1"/>
</dbReference>
<dbReference type="PANTHER" id="PTHR33823">
    <property type="entry name" value="RNA POLYMERASE-BINDING TRANSCRIPTION FACTOR DKSA-RELATED"/>
    <property type="match status" value="1"/>
</dbReference>
<keyword evidence="2" id="KW-0863">Zinc-finger</keyword>
<dbReference type="Proteomes" id="UP000218644">
    <property type="component" value="Unassembled WGS sequence"/>
</dbReference>
<evidence type="ECO:0000313" key="7">
    <source>
        <dbReference type="EMBL" id="PAT35627.1"/>
    </source>
</evidence>
<dbReference type="Pfam" id="PF01258">
    <property type="entry name" value="zf-dskA_traR"/>
    <property type="match status" value="1"/>
</dbReference>
<comment type="caution">
    <text evidence="8">The sequence shown here is derived from an EMBL/GenBank/DDBJ whole genome shotgun (WGS) entry which is preliminary data.</text>
</comment>
<accession>A0A2A2ARC3</accession>
<evidence type="ECO:0000313" key="10">
    <source>
        <dbReference type="Proteomes" id="UP000218644"/>
    </source>
</evidence>
<protein>
    <submittedName>
        <fullName evidence="8">RNA polymerase-binding protein DksA</fullName>
    </submittedName>
</protein>
<dbReference type="PROSITE" id="PS51128">
    <property type="entry name" value="ZF_DKSA_2"/>
    <property type="match status" value="1"/>
</dbReference>
<reference evidence="9 10" key="1">
    <citation type="submission" date="2017-08" db="EMBL/GenBank/DDBJ databases">
        <title>WGS of Clinical strains of the CDC Group NO-1 linked to zoonotic infections in humans.</title>
        <authorList>
            <person name="Bernier A.-M."/>
            <person name="Bernard K."/>
        </authorList>
    </citation>
    <scope>NUCLEOTIDE SEQUENCE [LARGE SCALE GENOMIC DNA]</scope>
    <source>
        <strain evidence="7 9">NML00-0135</strain>
        <strain evidence="8 10">NML79-0751</strain>
    </source>
</reference>
<dbReference type="EMBL" id="NSJB01000013">
    <property type="protein sequence ID" value="PAT35627.1"/>
    <property type="molecule type" value="Genomic_DNA"/>
</dbReference>
<evidence type="ECO:0000256" key="5">
    <source>
        <dbReference type="SAM" id="Coils"/>
    </source>
</evidence>
<evidence type="ECO:0000256" key="2">
    <source>
        <dbReference type="ARBA" id="ARBA00022771"/>
    </source>
</evidence>
<keyword evidence="9" id="KW-1185">Reference proteome</keyword>
<dbReference type="AlphaFoldDB" id="A0A2A2ARC3"/>
<keyword evidence="1" id="KW-0479">Metal-binding</keyword>
<dbReference type="RefSeq" id="WP_095540622.1">
    <property type="nucleotide sequence ID" value="NZ_NSJB01000013.1"/>
</dbReference>
<feature type="domain" description="Zinc finger DksA/TraR C4-type" evidence="6">
    <location>
        <begin position="85"/>
        <end position="119"/>
    </location>
</feature>
<keyword evidence="5" id="KW-0175">Coiled coil</keyword>
<organism evidence="8 10">
    <name type="scientific">Vandammella animalimorsus</name>
    <dbReference type="NCBI Taxonomy" id="2029117"/>
    <lineage>
        <taxon>Bacteria</taxon>
        <taxon>Pseudomonadati</taxon>
        <taxon>Pseudomonadota</taxon>
        <taxon>Betaproteobacteria</taxon>
        <taxon>Burkholderiales</taxon>
        <taxon>Comamonadaceae</taxon>
        <taxon>Vandammella</taxon>
    </lineage>
</organism>
<dbReference type="GO" id="GO:0008270">
    <property type="term" value="F:zinc ion binding"/>
    <property type="evidence" value="ECO:0007669"/>
    <property type="project" value="UniProtKB-KW"/>
</dbReference>
<dbReference type="Proteomes" id="UP000218054">
    <property type="component" value="Unassembled WGS sequence"/>
</dbReference>
<accession>A0A2A2ACW6</accession>
<feature type="coiled-coil region" evidence="5">
    <location>
        <begin position="9"/>
        <end position="43"/>
    </location>
</feature>
<dbReference type="PANTHER" id="PTHR33823:SF2">
    <property type="entry name" value="RNA POLYMERASE-BINDING TRANSCRIPTION FACTOR DKSA"/>
    <property type="match status" value="1"/>
</dbReference>
<dbReference type="SUPFAM" id="SSF57716">
    <property type="entry name" value="Glucocorticoid receptor-like (DNA-binding domain)"/>
    <property type="match status" value="1"/>
</dbReference>
<evidence type="ECO:0000256" key="1">
    <source>
        <dbReference type="ARBA" id="ARBA00022723"/>
    </source>
</evidence>
<feature type="zinc finger region" description="dksA C4-type" evidence="4">
    <location>
        <begin position="90"/>
        <end position="114"/>
    </location>
</feature>
<keyword evidence="3" id="KW-0862">Zinc</keyword>
<evidence type="ECO:0000313" key="9">
    <source>
        <dbReference type="Proteomes" id="UP000218054"/>
    </source>
</evidence>
<evidence type="ECO:0000256" key="3">
    <source>
        <dbReference type="ARBA" id="ARBA00022833"/>
    </source>
</evidence>
<proteinExistence type="predicted"/>
<sequence>MTHPAPQDAQRWQAIKAKLQQRQQELEREISAARAEIEQDAQNSPEEPEDAAQRLEAKEVRQAELARDQAEHASIGRALARIDAGEYGQCAQCGQPISEQRLLARPESTLCINCKQEAEEHTH</sequence>
<name>A0A2A2ARC3_9BURK</name>
<dbReference type="SUPFAM" id="SSF109635">
    <property type="entry name" value="DnaK suppressor protein DksA, alpha-hairpin domain"/>
    <property type="match status" value="1"/>
</dbReference>